<dbReference type="PANTHER" id="PTHR36220">
    <property type="entry name" value="UNNAMED PRODUCT"/>
    <property type="match status" value="1"/>
</dbReference>
<organism evidence="4 5">
    <name type="scientific">Phytohabitans aurantiacus</name>
    <dbReference type="NCBI Taxonomy" id="3016789"/>
    <lineage>
        <taxon>Bacteria</taxon>
        <taxon>Bacillati</taxon>
        <taxon>Actinomycetota</taxon>
        <taxon>Actinomycetes</taxon>
        <taxon>Micromonosporales</taxon>
        <taxon>Micromonosporaceae</taxon>
    </lineage>
</organism>
<evidence type="ECO:0000313" key="4">
    <source>
        <dbReference type="EMBL" id="GLI02453.1"/>
    </source>
</evidence>
<evidence type="ECO:0000256" key="1">
    <source>
        <dbReference type="ARBA" id="ARBA00022729"/>
    </source>
</evidence>
<dbReference type="SUPFAM" id="SSF69318">
    <property type="entry name" value="Integrin alpha N-terminal domain"/>
    <property type="match status" value="1"/>
</dbReference>
<accession>A0ABQ5R7A8</accession>
<proteinExistence type="predicted"/>
<dbReference type="Proteomes" id="UP001144280">
    <property type="component" value="Unassembled WGS sequence"/>
</dbReference>
<evidence type="ECO:0000256" key="3">
    <source>
        <dbReference type="ARBA" id="ARBA00023180"/>
    </source>
</evidence>
<dbReference type="Pfam" id="PF01839">
    <property type="entry name" value="FG-GAP"/>
    <property type="match status" value="1"/>
</dbReference>
<evidence type="ECO:0000256" key="2">
    <source>
        <dbReference type="ARBA" id="ARBA00022737"/>
    </source>
</evidence>
<evidence type="ECO:0008006" key="6">
    <source>
        <dbReference type="Google" id="ProtNLM"/>
    </source>
</evidence>
<name>A0ABQ5R7A8_9ACTN</name>
<dbReference type="RefSeq" id="WP_281903950.1">
    <property type="nucleotide sequence ID" value="NZ_BSDI01000062.1"/>
</dbReference>
<evidence type="ECO:0000313" key="5">
    <source>
        <dbReference type="Proteomes" id="UP001144280"/>
    </source>
</evidence>
<dbReference type="PANTHER" id="PTHR36220:SF1">
    <property type="entry name" value="GAMMA TUBULIN COMPLEX COMPONENT C-TERMINAL DOMAIN-CONTAINING PROTEIN"/>
    <property type="match status" value="1"/>
</dbReference>
<dbReference type="InterPro" id="IPR013517">
    <property type="entry name" value="FG-GAP"/>
</dbReference>
<dbReference type="NCBIfam" id="NF033679">
    <property type="entry name" value="DNRLRE_dom"/>
    <property type="match status" value="1"/>
</dbReference>
<keyword evidence="1" id="KW-0732">Signal</keyword>
<keyword evidence="2" id="KW-0677">Repeat</keyword>
<dbReference type="InterPro" id="IPR028994">
    <property type="entry name" value="Integrin_alpha_N"/>
</dbReference>
<dbReference type="InterPro" id="IPR013519">
    <property type="entry name" value="Int_alpha_beta-p"/>
</dbReference>
<gene>
    <name evidence="4" type="ORF">Pa4123_77310</name>
</gene>
<protein>
    <recommendedName>
        <fullName evidence="6">FG-GAP repeat protein</fullName>
    </recommendedName>
</protein>
<dbReference type="Gene3D" id="2.130.10.130">
    <property type="entry name" value="Integrin alpha, N-terminal"/>
    <property type="match status" value="1"/>
</dbReference>
<keyword evidence="3" id="KW-0325">Glycoprotein</keyword>
<keyword evidence="5" id="KW-1185">Reference proteome</keyword>
<reference evidence="4" key="1">
    <citation type="submission" date="2022-12" db="EMBL/GenBank/DDBJ databases">
        <title>New Phytohabitans aurantiacus sp. RD004123 nov., an actinomycete isolated from soil.</title>
        <authorList>
            <person name="Triningsih D.W."/>
            <person name="Harunari E."/>
            <person name="Igarashi Y."/>
        </authorList>
    </citation>
    <scope>NUCLEOTIDE SEQUENCE</scope>
    <source>
        <strain evidence="4">RD004123</strain>
    </source>
</reference>
<sequence>MGGTRRSWAALAAVLAAVALVGVAGDVARPGVAARSVEADALRSARLSGEPVPIPELTSETAEYAALPNGDMRVTISAGVVRVRRNAGWVPVDLTLVRAPDGSVAPVAHPGGLRIAGARPAGTHELAAVGVGARRVAMSWTGVLPEPVLSGNRATYVDAVPGADLVVEATQIGFQQLLVVKERAAVGRLVRVRLPVTGPGVASSVREAGGSVSLKDAAGSLVATVPAPAMWDAGSPARTAPIRTTVDTVAGGAALTLTPDLAWLRDPATTFPVTLDPTVNPLSTTFDTYVREGVTVDRSDQPDLQVGLLATAPPTIARSFLSWDTSMLAGRQINSATISFWNYWSHTCAPQGWEIWTTGVANADTRFTNQPEWRFKEATSTATRGFDSGCDDAWATIDGTSFFQRAATAGGTRGYMGIRAADESDANGFKQFRSRNGPSTAEVPKAVVTYNAWPTVTARATDPATACATGPQRPLVNTLTPQLKATVSDDDGTAMSVTFEWWAVDGAAPIGSATVTGVASGATAATAVPAGAFLDGGSYRWRVRASDGVSGSAVWSSFCELTVYVIAPPVEGCVAGVDSDYNGDGVRDLAIADPRAAVDAEADAGLVRVVDGGTGAVRTITADGPAAGDRFGHALSTFDVNRDGCADLAVGAPYRDVNGVADAGAVWLLLGAPGGLDTGPASLLWHQDVGAVAGAVEAGDWFGFSVAAGHTAAGEAYLVIGVPGEDIGTTADAGMVNYLRGAVNVGIDQEETGATDVSEVDDRFGYSVSGSVYHFAAGRPGEGIGATGFAGAASIYGHDLLAGKPRLVADLTATAPAANDTFGKSVSLAGYRPAGAPADELHSLLVSGVPGRDAPGYRDAGAVERFHVTATTVERLGTLADPAEGAYFGERVLAHTTTSGAVMVAVGAPGRDSTANDAGRIGLFSGTAASPGMTPIGRGAGLPGDAAASELLGLVLGSSTGSLYVASPYGDPVVYALAWTDLAAGTVIPERLWRPGADGIPADEVAFGAAVS</sequence>
<dbReference type="EMBL" id="BSDI01000062">
    <property type="protein sequence ID" value="GLI02453.1"/>
    <property type="molecule type" value="Genomic_DNA"/>
</dbReference>
<dbReference type="SMART" id="SM00191">
    <property type="entry name" value="Int_alpha"/>
    <property type="match status" value="3"/>
</dbReference>
<dbReference type="PROSITE" id="PS51470">
    <property type="entry name" value="FG_GAP"/>
    <property type="match status" value="1"/>
</dbReference>
<comment type="caution">
    <text evidence="4">The sequence shown here is derived from an EMBL/GenBank/DDBJ whole genome shotgun (WGS) entry which is preliminary data.</text>
</comment>